<dbReference type="Gene3D" id="2.60.120.620">
    <property type="entry name" value="q2cbj1_9rhob like domain"/>
    <property type="match status" value="2"/>
</dbReference>
<comment type="caution">
    <text evidence="11">The sequence shown here is derived from an EMBL/GenBank/DDBJ whole genome shotgun (WGS) entry which is preliminary data.</text>
</comment>
<evidence type="ECO:0000259" key="10">
    <source>
        <dbReference type="PROSITE" id="PS51471"/>
    </source>
</evidence>
<evidence type="ECO:0000256" key="4">
    <source>
        <dbReference type="ARBA" id="ARBA00022896"/>
    </source>
</evidence>
<evidence type="ECO:0000313" key="12">
    <source>
        <dbReference type="Proteomes" id="UP000801492"/>
    </source>
</evidence>
<dbReference type="AlphaFoldDB" id="A0A8K0D5F9"/>
<dbReference type="Pfam" id="PF13661">
    <property type="entry name" value="2OG-FeII_Oxy_4"/>
    <property type="match status" value="1"/>
</dbReference>
<comment type="cofactor">
    <cofactor evidence="1">
        <name>L-ascorbate</name>
        <dbReference type="ChEBI" id="CHEBI:38290"/>
    </cofactor>
</comment>
<dbReference type="Pfam" id="PF10637">
    <property type="entry name" value="Ofd1_CTDD"/>
    <property type="match status" value="1"/>
</dbReference>
<proteinExistence type="inferred from homology"/>
<comment type="catalytic activity">
    <reaction evidence="9">
        <text>[ribosomal protein uS12]-L-proline + 2-oxoglutarate + O2 = [ribosomal protein uS12]-(3S)-3-hydroxy-L-proline + succinate + CO2</text>
        <dbReference type="Rhea" id="RHEA:54156"/>
        <dbReference type="Rhea" id="RHEA-COMP:13816"/>
        <dbReference type="Rhea" id="RHEA-COMP:13818"/>
        <dbReference type="ChEBI" id="CHEBI:15379"/>
        <dbReference type="ChEBI" id="CHEBI:16526"/>
        <dbReference type="ChEBI" id="CHEBI:16810"/>
        <dbReference type="ChEBI" id="CHEBI:30031"/>
        <dbReference type="ChEBI" id="CHEBI:50342"/>
        <dbReference type="ChEBI" id="CHEBI:85428"/>
    </reaction>
</comment>
<dbReference type="OrthoDB" id="430522at2759"/>
<dbReference type="GO" id="GO:0005506">
    <property type="term" value="F:iron ion binding"/>
    <property type="evidence" value="ECO:0007669"/>
    <property type="project" value="InterPro"/>
</dbReference>
<evidence type="ECO:0000256" key="9">
    <source>
        <dbReference type="ARBA" id="ARBA00047444"/>
    </source>
</evidence>
<gene>
    <name evidence="11" type="ORF">ILUMI_02531</name>
</gene>
<evidence type="ECO:0000256" key="1">
    <source>
        <dbReference type="ARBA" id="ARBA00001961"/>
    </source>
</evidence>
<dbReference type="SMART" id="SM00702">
    <property type="entry name" value="P4Hc"/>
    <property type="match status" value="1"/>
</dbReference>
<dbReference type="GO" id="GO:0031418">
    <property type="term" value="F:L-ascorbic acid binding"/>
    <property type="evidence" value="ECO:0007669"/>
    <property type="project" value="UniProtKB-KW"/>
</dbReference>
<dbReference type="PROSITE" id="PS51471">
    <property type="entry name" value="FE2OG_OXY"/>
    <property type="match status" value="1"/>
</dbReference>
<evidence type="ECO:0000256" key="6">
    <source>
        <dbReference type="ARBA" id="ARBA00023002"/>
    </source>
</evidence>
<evidence type="ECO:0000256" key="3">
    <source>
        <dbReference type="ARBA" id="ARBA00022723"/>
    </source>
</evidence>
<dbReference type="EMBL" id="VTPC01002653">
    <property type="protein sequence ID" value="KAF2899753.1"/>
    <property type="molecule type" value="Genomic_DNA"/>
</dbReference>
<dbReference type="InterPro" id="IPR019601">
    <property type="entry name" value="Oxoglutarate/Fe-dep_Oase_C"/>
</dbReference>
<evidence type="ECO:0000313" key="11">
    <source>
        <dbReference type="EMBL" id="KAF2899753.1"/>
    </source>
</evidence>
<dbReference type="GO" id="GO:0031543">
    <property type="term" value="F:peptidyl-proline dioxygenase activity"/>
    <property type="evidence" value="ECO:0007669"/>
    <property type="project" value="TreeGrafter"/>
</dbReference>
<evidence type="ECO:0000256" key="2">
    <source>
        <dbReference type="ARBA" id="ARBA00007443"/>
    </source>
</evidence>
<keyword evidence="3" id="KW-0479">Metal-binding</keyword>
<dbReference type="GO" id="GO:0005737">
    <property type="term" value="C:cytoplasm"/>
    <property type="evidence" value="ECO:0007669"/>
    <property type="project" value="TreeGrafter"/>
</dbReference>
<keyword evidence="7" id="KW-0408">Iron</keyword>
<sequence>MEKHESLSEESDSEMECEDWDNSTIVHLQPKVEKRIYGFHLMPTCIQDPSTEPPSKQSKLSLELREALTTSTFADNFKKNWNNHKEFTVDNIELIVDPFKVCVIQNFLKDDFIINKVLEEFNELEWNKRNLDLYEFFQSSDLKHIDSKYTKIVYEFLKHNVKNWVQNLTGQELTDISATCSLYSDTDYLLLHDDQQEDRLIAFVLYFTGPRTWQASNGGALQLFSKDESGQPYAAVKNIVPCNNQFVFFQVTNDSYHQVSEVLNKNDCRMSINGWFHTKVPPVFNVPPYVPSNFGLFSNTSTKPQELDLDLESWINPEYLDSETAHYIQEHIEEHSEISLHNYFKEEAFQEVLNDLQHHNVNWTLIGPPNRRSYEVALEQETMPSILQRFINLFQSYQMFSLLKQYTDLDLTSVRFELQRWTPGCYSLLTDYDWSQKNELDLVLFLGCPKISSVIGGRIMYVSTEEEIQQALITLEPEDNNLNIVFRDTARITKYVSKYSSCSVYYLLICSYSE</sequence>
<evidence type="ECO:0000256" key="8">
    <source>
        <dbReference type="ARBA" id="ARBA00029938"/>
    </source>
</evidence>
<keyword evidence="4" id="KW-0847">Vitamin C</keyword>
<evidence type="ECO:0000256" key="5">
    <source>
        <dbReference type="ARBA" id="ARBA00022964"/>
    </source>
</evidence>
<dbReference type="PANTHER" id="PTHR12117:SF0">
    <property type="entry name" value="PROLYL 3-HYDROXYLASE OGFOD1"/>
    <property type="match status" value="1"/>
</dbReference>
<keyword evidence="12" id="KW-1185">Reference proteome</keyword>
<organism evidence="11 12">
    <name type="scientific">Ignelater luminosus</name>
    <name type="common">Cucubano</name>
    <name type="synonym">Pyrophorus luminosus</name>
    <dbReference type="NCBI Taxonomy" id="2038154"/>
    <lineage>
        <taxon>Eukaryota</taxon>
        <taxon>Metazoa</taxon>
        <taxon>Ecdysozoa</taxon>
        <taxon>Arthropoda</taxon>
        <taxon>Hexapoda</taxon>
        <taxon>Insecta</taxon>
        <taxon>Pterygota</taxon>
        <taxon>Neoptera</taxon>
        <taxon>Endopterygota</taxon>
        <taxon>Coleoptera</taxon>
        <taxon>Polyphaga</taxon>
        <taxon>Elateriformia</taxon>
        <taxon>Elateroidea</taxon>
        <taxon>Elateridae</taxon>
        <taxon>Agrypninae</taxon>
        <taxon>Pyrophorini</taxon>
        <taxon>Ignelater</taxon>
    </lineage>
</organism>
<dbReference type="Proteomes" id="UP000801492">
    <property type="component" value="Unassembled WGS sequence"/>
</dbReference>
<evidence type="ECO:0000256" key="7">
    <source>
        <dbReference type="ARBA" id="ARBA00023004"/>
    </source>
</evidence>
<comment type="similarity">
    <text evidence="2">Belongs to the TPA1 family.</text>
</comment>
<reference evidence="11" key="1">
    <citation type="submission" date="2019-08" db="EMBL/GenBank/DDBJ databases">
        <title>The genome of the North American firefly Photinus pyralis.</title>
        <authorList>
            <consortium name="Photinus pyralis genome working group"/>
            <person name="Fallon T.R."/>
            <person name="Sander Lower S.E."/>
            <person name="Weng J.-K."/>
        </authorList>
    </citation>
    <scope>NUCLEOTIDE SEQUENCE</scope>
    <source>
        <strain evidence="11">TRF0915ILg1</strain>
        <tissue evidence="11">Whole body</tissue>
    </source>
</reference>
<dbReference type="GO" id="GO:0006449">
    <property type="term" value="P:regulation of translational termination"/>
    <property type="evidence" value="ECO:0007669"/>
    <property type="project" value="TreeGrafter"/>
</dbReference>
<dbReference type="InterPro" id="IPR039558">
    <property type="entry name" value="TPA1/OFD1_N"/>
</dbReference>
<name>A0A8K0D5F9_IGNLU</name>
<keyword evidence="5" id="KW-0223">Dioxygenase</keyword>
<dbReference type="InterPro" id="IPR051842">
    <property type="entry name" value="uS12_prolyl_hydroxylase"/>
</dbReference>
<accession>A0A8K0D5F9</accession>
<dbReference type="InterPro" id="IPR005123">
    <property type="entry name" value="Oxoglu/Fe-dep_dioxygenase_dom"/>
</dbReference>
<dbReference type="PANTHER" id="PTHR12117">
    <property type="entry name" value="HISTONE ACETYLTRANSFERASE COMPLEX"/>
    <property type="match status" value="1"/>
</dbReference>
<keyword evidence="6" id="KW-0560">Oxidoreductase</keyword>
<protein>
    <recommendedName>
        <fullName evidence="8">uS12 prolyl 3-hydroxylase</fullName>
    </recommendedName>
</protein>
<feature type="domain" description="Fe2OG dioxygenase" evidence="10">
    <location>
        <begin position="172"/>
        <end position="278"/>
    </location>
</feature>
<dbReference type="InterPro" id="IPR006620">
    <property type="entry name" value="Pro_4_hyd_alph"/>
</dbReference>